<comment type="subcellular location">
    <subcellularLocation>
        <location evidence="1">Membrane</location>
        <topology evidence="1">Multi-pass membrane protein</topology>
    </subcellularLocation>
</comment>
<evidence type="ECO:0000256" key="3">
    <source>
        <dbReference type="SAM" id="MobiDB-lite"/>
    </source>
</evidence>
<organism evidence="6 7">
    <name type="scientific">Diaporthe australafricana</name>
    <dbReference type="NCBI Taxonomy" id="127596"/>
    <lineage>
        <taxon>Eukaryota</taxon>
        <taxon>Fungi</taxon>
        <taxon>Dikarya</taxon>
        <taxon>Ascomycota</taxon>
        <taxon>Pezizomycotina</taxon>
        <taxon>Sordariomycetes</taxon>
        <taxon>Sordariomycetidae</taxon>
        <taxon>Diaporthales</taxon>
        <taxon>Diaporthaceae</taxon>
        <taxon>Diaporthe</taxon>
    </lineage>
</organism>
<evidence type="ECO:0000256" key="2">
    <source>
        <dbReference type="ARBA" id="ARBA00006727"/>
    </source>
</evidence>
<sequence length="486" mass="52367">MAFTTSNSTDAVTLNGNYNATSLSKTPHLPIEKDEKNEKVAHDTSTPTSKTTGETSLLSLQAEPVPEPTHSDLESGGSTNIAVPVPGPPPDGGLQAWLQVLIAHLVIFNTWGYINSFGVFQTYYLETLDQSPSQISWIGSVQVFLLFFIGTFSGRATDAGYFRHTFVIGTVLILLGVFTTSVCTQYWQLFLAQGICTGIGNGLLFCPTLAILPTYFTKNRAMAVGLAASGTTTGGMIIPGIFEALLPRVGFGWTLRVLGLIMAVFQVICFVLARTRVPPRTIGPLVEFSAFKEIPYLFFAIGVFFCFWGIYPAYYYVGEYASSVIGVSQGDSINLLIIMNGIGIVGRLLPPYLSDKFTGPTNMMIPFVVLSAVSLYCWAAIFTPGGLWAFATIYGLFSSGVNSLFPTALSSLTTDMTKMGVRMGMVFTVISFATLTGTPIAGALITADGGRYLGMEMFSASLLMIGGIMLVAARISRTGWKLKVRM</sequence>
<feature type="compositionally biased region" description="Low complexity" evidence="3">
    <location>
        <begin position="44"/>
        <end position="56"/>
    </location>
</feature>
<evidence type="ECO:0000256" key="1">
    <source>
        <dbReference type="ARBA" id="ARBA00004141"/>
    </source>
</evidence>
<dbReference type="EMBL" id="JAWRVE010000020">
    <property type="protein sequence ID" value="KAL1875265.1"/>
    <property type="molecule type" value="Genomic_DNA"/>
</dbReference>
<keyword evidence="4" id="KW-0812">Transmembrane</keyword>
<dbReference type="SUPFAM" id="SSF103473">
    <property type="entry name" value="MFS general substrate transporter"/>
    <property type="match status" value="1"/>
</dbReference>
<gene>
    <name evidence="6" type="ORF">Daus18300_003336</name>
</gene>
<feature type="transmembrane region" description="Helical" evidence="4">
    <location>
        <begin position="332"/>
        <end position="349"/>
    </location>
</feature>
<feature type="transmembrane region" description="Helical" evidence="4">
    <location>
        <begin position="134"/>
        <end position="154"/>
    </location>
</feature>
<feature type="transmembrane region" description="Helical" evidence="4">
    <location>
        <begin position="199"/>
        <end position="216"/>
    </location>
</feature>
<comment type="caution">
    <text evidence="6">The sequence shown here is derived from an EMBL/GenBank/DDBJ whole genome shotgun (WGS) entry which is preliminary data.</text>
</comment>
<dbReference type="PROSITE" id="PS50850">
    <property type="entry name" value="MFS"/>
    <property type="match status" value="1"/>
</dbReference>
<dbReference type="InterPro" id="IPR050327">
    <property type="entry name" value="Proton-linked_MCT"/>
</dbReference>
<feature type="domain" description="Major facilitator superfamily (MFS) profile" evidence="5">
    <location>
        <begin position="96"/>
        <end position="478"/>
    </location>
</feature>
<feature type="region of interest" description="Disordered" evidence="3">
    <location>
        <begin position="1"/>
        <end position="86"/>
    </location>
</feature>
<feature type="compositionally biased region" description="Basic and acidic residues" evidence="3">
    <location>
        <begin position="30"/>
        <end position="42"/>
    </location>
</feature>
<reference evidence="6 7" key="1">
    <citation type="journal article" date="2024" name="IMA Fungus">
        <title>IMA Genome - F19 : A genome assembly and annotation guide to empower mycologists, including annotated draft genome sequences of Ceratocystis pirilliformis, Diaporthe australafricana, Fusarium ophioides, Paecilomyces lecythidis, and Sporothrix stenoceras.</title>
        <authorList>
            <person name="Aylward J."/>
            <person name="Wilson A.M."/>
            <person name="Visagie C.M."/>
            <person name="Spraker J."/>
            <person name="Barnes I."/>
            <person name="Buitendag C."/>
            <person name="Ceriani C."/>
            <person name="Del Mar Angel L."/>
            <person name="du Plessis D."/>
            <person name="Fuchs T."/>
            <person name="Gasser K."/>
            <person name="Kramer D."/>
            <person name="Li W."/>
            <person name="Munsamy K."/>
            <person name="Piso A."/>
            <person name="Price J.L."/>
            <person name="Sonnekus B."/>
            <person name="Thomas C."/>
            <person name="van der Nest A."/>
            <person name="van Dijk A."/>
            <person name="van Heerden A."/>
            <person name="van Vuuren N."/>
            <person name="Yilmaz N."/>
            <person name="Duong T.A."/>
            <person name="van der Merwe N.A."/>
            <person name="Wingfield M.J."/>
            <person name="Wingfield B.D."/>
        </authorList>
    </citation>
    <scope>NUCLEOTIDE SEQUENCE [LARGE SCALE GENOMIC DNA]</scope>
    <source>
        <strain evidence="6 7">CMW 18300</strain>
    </source>
</reference>
<dbReference type="InterPro" id="IPR011701">
    <property type="entry name" value="MFS"/>
</dbReference>
<dbReference type="InterPro" id="IPR020846">
    <property type="entry name" value="MFS_dom"/>
</dbReference>
<feature type="transmembrane region" description="Helical" evidence="4">
    <location>
        <begin position="96"/>
        <end position="114"/>
    </location>
</feature>
<dbReference type="PANTHER" id="PTHR11360">
    <property type="entry name" value="MONOCARBOXYLATE TRANSPORTER"/>
    <property type="match status" value="1"/>
</dbReference>
<name>A0ABR3XHY9_9PEZI</name>
<dbReference type="Pfam" id="PF07690">
    <property type="entry name" value="MFS_1"/>
    <property type="match status" value="1"/>
</dbReference>
<evidence type="ECO:0000256" key="4">
    <source>
        <dbReference type="SAM" id="Phobius"/>
    </source>
</evidence>
<feature type="transmembrane region" description="Helical" evidence="4">
    <location>
        <begin position="223"/>
        <end position="242"/>
    </location>
</feature>
<keyword evidence="4" id="KW-0472">Membrane</keyword>
<comment type="similarity">
    <text evidence="2">Belongs to the major facilitator superfamily. Monocarboxylate porter (TC 2.A.1.13) family.</text>
</comment>
<evidence type="ECO:0000259" key="5">
    <source>
        <dbReference type="PROSITE" id="PS50850"/>
    </source>
</evidence>
<feature type="transmembrane region" description="Helical" evidence="4">
    <location>
        <begin position="254"/>
        <end position="273"/>
    </location>
</feature>
<proteinExistence type="inferred from homology"/>
<feature type="transmembrane region" description="Helical" evidence="4">
    <location>
        <begin position="294"/>
        <end position="317"/>
    </location>
</feature>
<dbReference type="Gene3D" id="1.20.1250.20">
    <property type="entry name" value="MFS general substrate transporter like domains"/>
    <property type="match status" value="2"/>
</dbReference>
<keyword evidence="7" id="KW-1185">Reference proteome</keyword>
<dbReference type="PANTHER" id="PTHR11360:SF130">
    <property type="entry name" value="MAJOR FACILITATOR SUPERFAMILY (MFS) PROFILE DOMAIN-CONTAINING PROTEIN-RELATED"/>
    <property type="match status" value="1"/>
</dbReference>
<keyword evidence="4" id="KW-1133">Transmembrane helix</keyword>
<feature type="transmembrane region" description="Helical" evidence="4">
    <location>
        <begin position="166"/>
        <end position="187"/>
    </location>
</feature>
<feature type="transmembrane region" description="Helical" evidence="4">
    <location>
        <begin position="424"/>
        <end position="445"/>
    </location>
</feature>
<accession>A0ABR3XHY9</accession>
<dbReference type="Proteomes" id="UP001583177">
    <property type="component" value="Unassembled WGS sequence"/>
</dbReference>
<feature type="compositionally biased region" description="Polar residues" evidence="3">
    <location>
        <begin position="1"/>
        <end position="25"/>
    </location>
</feature>
<evidence type="ECO:0000313" key="7">
    <source>
        <dbReference type="Proteomes" id="UP001583177"/>
    </source>
</evidence>
<feature type="transmembrane region" description="Helical" evidence="4">
    <location>
        <begin position="387"/>
        <end position="412"/>
    </location>
</feature>
<protein>
    <recommendedName>
        <fullName evidence="5">Major facilitator superfamily (MFS) profile domain-containing protein</fullName>
    </recommendedName>
</protein>
<evidence type="ECO:0000313" key="6">
    <source>
        <dbReference type="EMBL" id="KAL1875265.1"/>
    </source>
</evidence>
<dbReference type="InterPro" id="IPR036259">
    <property type="entry name" value="MFS_trans_sf"/>
</dbReference>
<feature type="transmembrane region" description="Helical" evidence="4">
    <location>
        <begin position="361"/>
        <end position="381"/>
    </location>
</feature>
<feature type="transmembrane region" description="Helical" evidence="4">
    <location>
        <begin position="457"/>
        <end position="476"/>
    </location>
</feature>